<keyword evidence="1" id="KW-0805">Transcription regulation</keyword>
<dbReference type="Gene3D" id="3.40.50.10490">
    <property type="entry name" value="Glucose-6-phosphate isomerase like protein, domain 1"/>
    <property type="match status" value="1"/>
</dbReference>
<dbReference type="GO" id="GO:0003677">
    <property type="term" value="F:DNA binding"/>
    <property type="evidence" value="ECO:0007669"/>
    <property type="project" value="UniProtKB-KW"/>
</dbReference>
<dbReference type="GO" id="GO:1901135">
    <property type="term" value="P:carbohydrate derivative metabolic process"/>
    <property type="evidence" value="ECO:0007669"/>
    <property type="project" value="InterPro"/>
</dbReference>
<dbReference type="AlphaFoldDB" id="A0A0R1XZF6"/>
<dbReference type="Proteomes" id="UP000051236">
    <property type="component" value="Unassembled WGS sequence"/>
</dbReference>
<evidence type="ECO:0000313" key="7">
    <source>
        <dbReference type="Proteomes" id="UP000051236"/>
    </source>
</evidence>
<proteinExistence type="predicted"/>
<comment type="caution">
    <text evidence="6">The sequence shown here is derived from an EMBL/GenBank/DDBJ whole genome shotgun (WGS) entry which is preliminary data.</text>
</comment>
<dbReference type="InterPro" id="IPR001347">
    <property type="entry name" value="SIS_dom"/>
</dbReference>
<dbReference type="InterPro" id="IPR046348">
    <property type="entry name" value="SIS_dom_sf"/>
</dbReference>
<evidence type="ECO:0000256" key="3">
    <source>
        <dbReference type="ARBA" id="ARBA00023163"/>
    </source>
</evidence>
<dbReference type="InterPro" id="IPR009057">
    <property type="entry name" value="Homeodomain-like_sf"/>
</dbReference>
<evidence type="ECO:0000259" key="4">
    <source>
        <dbReference type="PROSITE" id="PS51071"/>
    </source>
</evidence>
<protein>
    <submittedName>
        <fullName evidence="6">Transcriptional regulator</fullName>
    </submittedName>
</protein>
<dbReference type="RefSeq" id="WP_057002530.1">
    <property type="nucleotide sequence ID" value="NZ_AZGA01000020.1"/>
</dbReference>
<dbReference type="Gene3D" id="1.10.10.10">
    <property type="entry name" value="Winged helix-like DNA-binding domain superfamily/Winged helix DNA-binding domain"/>
    <property type="match status" value="1"/>
</dbReference>
<dbReference type="eggNOG" id="COG1737">
    <property type="taxonomic scope" value="Bacteria"/>
</dbReference>
<dbReference type="SUPFAM" id="SSF53697">
    <property type="entry name" value="SIS domain"/>
    <property type="match status" value="1"/>
</dbReference>
<dbReference type="EMBL" id="AZGA01000020">
    <property type="protein sequence ID" value="KRM34933.1"/>
    <property type="molecule type" value="Genomic_DNA"/>
</dbReference>
<keyword evidence="7" id="KW-1185">Reference proteome</keyword>
<dbReference type="STRING" id="1423734.FC83_GL002074"/>
<keyword evidence="3" id="KW-0804">Transcription</keyword>
<dbReference type="InterPro" id="IPR036388">
    <property type="entry name" value="WH-like_DNA-bd_sf"/>
</dbReference>
<evidence type="ECO:0000313" key="6">
    <source>
        <dbReference type="EMBL" id="KRM34933.1"/>
    </source>
</evidence>
<dbReference type="Pfam" id="PF01380">
    <property type="entry name" value="SIS"/>
    <property type="match status" value="1"/>
</dbReference>
<organism evidence="6 7">
    <name type="scientific">Agrilactobacillus composti DSM 18527 = JCM 14202</name>
    <dbReference type="NCBI Taxonomy" id="1423734"/>
    <lineage>
        <taxon>Bacteria</taxon>
        <taxon>Bacillati</taxon>
        <taxon>Bacillota</taxon>
        <taxon>Bacilli</taxon>
        <taxon>Lactobacillales</taxon>
        <taxon>Lactobacillaceae</taxon>
        <taxon>Agrilactobacillus</taxon>
    </lineage>
</organism>
<dbReference type="PANTHER" id="PTHR30514:SF1">
    <property type="entry name" value="HTH-TYPE TRANSCRIPTIONAL REGULATOR HEXR-RELATED"/>
    <property type="match status" value="1"/>
</dbReference>
<dbReference type="SUPFAM" id="SSF46689">
    <property type="entry name" value="Homeodomain-like"/>
    <property type="match status" value="1"/>
</dbReference>
<reference evidence="6 7" key="1">
    <citation type="journal article" date="2015" name="Genome Announc.">
        <title>Expanding the biotechnology potential of lactobacilli through comparative genomics of 213 strains and associated genera.</title>
        <authorList>
            <person name="Sun Z."/>
            <person name="Harris H.M."/>
            <person name="McCann A."/>
            <person name="Guo C."/>
            <person name="Argimon S."/>
            <person name="Zhang W."/>
            <person name="Yang X."/>
            <person name="Jeffery I.B."/>
            <person name="Cooney J.C."/>
            <person name="Kagawa T.F."/>
            <person name="Liu W."/>
            <person name="Song Y."/>
            <person name="Salvetti E."/>
            <person name="Wrobel A."/>
            <person name="Rasinkangas P."/>
            <person name="Parkhill J."/>
            <person name="Rea M.C."/>
            <person name="O'Sullivan O."/>
            <person name="Ritari J."/>
            <person name="Douillard F.P."/>
            <person name="Paul Ross R."/>
            <person name="Yang R."/>
            <person name="Briner A.E."/>
            <person name="Felis G.E."/>
            <person name="de Vos W.M."/>
            <person name="Barrangou R."/>
            <person name="Klaenhammer T.R."/>
            <person name="Caufield P.W."/>
            <person name="Cui Y."/>
            <person name="Zhang H."/>
            <person name="O'Toole P.W."/>
        </authorList>
    </citation>
    <scope>NUCLEOTIDE SEQUENCE [LARGE SCALE GENOMIC DNA]</scope>
    <source>
        <strain evidence="6 7">DSM 18527</strain>
    </source>
</reference>
<name>A0A0R1XZF6_9LACO</name>
<dbReference type="InterPro" id="IPR035472">
    <property type="entry name" value="RpiR-like_SIS"/>
</dbReference>
<dbReference type="GO" id="GO:0003700">
    <property type="term" value="F:DNA-binding transcription factor activity"/>
    <property type="evidence" value="ECO:0007669"/>
    <property type="project" value="InterPro"/>
</dbReference>
<feature type="domain" description="SIS" evidence="5">
    <location>
        <begin position="121"/>
        <end position="261"/>
    </location>
</feature>
<dbReference type="PANTHER" id="PTHR30514">
    <property type="entry name" value="GLUCOKINASE"/>
    <property type="match status" value="1"/>
</dbReference>
<evidence type="ECO:0000256" key="1">
    <source>
        <dbReference type="ARBA" id="ARBA00023015"/>
    </source>
</evidence>
<dbReference type="GO" id="GO:0097367">
    <property type="term" value="F:carbohydrate derivative binding"/>
    <property type="evidence" value="ECO:0007669"/>
    <property type="project" value="InterPro"/>
</dbReference>
<dbReference type="PROSITE" id="PS51464">
    <property type="entry name" value="SIS"/>
    <property type="match status" value="1"/>
</dbReference>
<accession>A0A0R1XZF6</accession>
<sequence length="279" mass="30878">MQNFQLQLQIYHDNLSPREQSLAHYLTEHQAAASQWSISELSKRTKISTATISRFAKNLGYANFQNLRVALAQNQGQSSQLFAEISPQDDLITMAGKIFSSNIEALQATQANLTPESLRLAVTYIINCQHLGIYGLGASNIVALDGYHKFLRTAIEVLYAADYHMQLMSMTHLTAKDATIVVSHSGEDKDALSLAKIAKDNGVPLIAITSSPSSHLAKMADVYFVSVAEESKYRTEALHALIAQISIMDTLFMLSAVKTDSQTAPLFQEIRKQIEQTRE</sequence>
<gene>
    <name evidence="6" type="ORF">FC83_GL002074</name>
</gene>
<feature type="domain" description="HTH rpiR-type" evidence="4">
    <location>
        <begin position="2"/>
        <end position="78"/>
    </location>
</feature>
<evidence type="ECO:0000259" key="5">
    <source>
        <dbReference type="PROSITE" id="PS51464"/>
    </source>
</evidence>
<dbReference type="InterPro" id="IPR000281">
    <property type="entry name" value="HTH_RpiR"/>
</dbReference>
<dbReference type="PROSITE" id="PS51071">
    <property type="entry name" value="HTH_RPIR"/>
    <property type="match status" value="1"/>
</dbReference>
<dbReference type="Pfam" id="PF01418">
    <property type="entry name" value="HTH_6"/>
    <property type="match status" value="1"/>
</dbReference>
<dbReference type="PATRIC" id="fig|1423734.3.peg.2097"/>
<evidence type="ECO:0000256" key="2">
    <source>
        <dbReference type="ARBA" id="ARBA00023125"/>
    </source>
</evidence>
<dbReference type="InterPro" id="IPR047640">
    <property type="entry name" value="RpiR-like"/>
</dbReference>
<keyword evidence="2" id="KW-0238">DNA-binding</keyword>
<dbReference type="CDD" id="cd05013">
    <property type="entry name" value="SIS_RpiR"/>
    <property type="match status" value="1"/>
</dbReference>